<accession>A0A3D8K4C8</accession>
<comment type="caution">
    <text evidence="1">The sequence shown here is derived from an EMBL/GenBank/DDBJ whole genome shotgun (WGS) entry which is preliminary data.</text>
</comment>
<sequence length="112" mass="12235">MERVLTREYLADCFEILAEVFALGSIGLAWIPAFKVSRSLRTADDMDVLARTTSSRNIAQVARELSADARRAPIEFSATDHALLKAGLISGALSSAIKLFILIPASRDWISL</sequence>
<reference evidence="1 2" key="1">
    <citation type="submission" date="2018-08" db="EMBL/GenBank/DDBJ databases">
        <title>Paraburkholderia sp. DHOM06 isolated from forest soil.</title>
        <authorList>
            <person name="Gao Z.-H."/>
            <person name="Qiu L.-H."/>
        </authorList>
    </citation>
    <scope>NUCLEOTIDE SEQUENCE [LARGE SCALE GENOMIC DNA]</scope>
    <source>
        <strain evidence="1 2">DHOM06</strain>
    </source>
</reference>
<gene>
    <name evidence="1" type="ORF">DWV00_00275</name>
</gene>
<dbReference type="EMBL" id="QRGA01000001">
    <property type="protein sequence ID" value="RDV00284.1"/>
    <property type="molecule type" value="Genomic_DNA"/>
</dbReference>
<evidence type="ECO:0000313" key="1">
    <source>
        <dbReference type="EMBL" id="RDV00284.1"/>
    </source>
</evidence>
<dbReference type="RefSeq" id="WP_115531549.1">
    <property type="nucleotide sequence ID" value="NZ_QRGA01000001.1"/>
</dbReference>
<proteinExistence type="predicted"/>
<evidence type="ECO:0000313" key="2">
    <source>
        <dbReference type="Proteomes" id="UP000256838"/>
    </source>
</evidence>
<keyword evidence="2" id="KW-1185">Reference proteome</keyword>
<dbReference type="Proteomes" id="UP000256838">
    <property type="component" value="Unassembled WGS sequence"/>
</dbReference>
<organism evidence="1 2">
    <name type="scientific">Trinickia dinghuensis</name>
    <dbReference type="NCBI Taxonomy" id="2291023"/>
    <lineage>
        <taxon>Bacteria</taxon>
        <taxon>Pseudomonadati</taxon>
        <taxon>Pseudomonadota</taxon>
        <taxon>Betaproteobacteria</taxon>
        <taxon>Burkholderiales</taxon>
        <taxon>Burkholderiaceae</taxon>
        <taxon>Trinickia</taxon>
    </lineage>
</organism>
<protein>
    <submittedName>
        <fullName evidence="1">Uncharacterized protein</fullName>
    </submittedName>
</protein>
<name>A0A3D8K4C8_9BURK</name>
<dbReference type="AlphaFoldDB" id="A0A3D8K4C8"/>